<dbReference type="Proteomes" id="UP000821866">
    <property type="component" value="Chromosome 8"/>
</dbReference>
<dbReference type="Pfam" id="PF01266">
    <property type="entry name" value="DAO"/>
    <property type="match status" value="1"/>
</dbReference>
<sequence length="89" mass="9441">MSGNRELQVRSPRLPLRLLDLCRPKQHGCLTSSQLVDAAQAAENTAIPLELPGEARVIICGGGVVGCSVAYHLARDHGLTDVVVLEKGV</sequence>
<name>A0A9J6DB26_RHIMP</name>
<comment type="caution">
    <text evidence="2">The sequence shown here is derived from an EMBL/GenBank/DDBJ whole genome shotgun (WGS) entry which is preliminary data.</text>
</comment>
<evidence type="ECO:0000313" key="2">
    <source>
        <dbReference type="EMBL" id="KAH8019122.1"/>
    </source>
</evidence>
<dbReference type="InterPro" id="IPR036188">
    <property type="entry name" value="FAD/NAD-bd_sf"/>
</dbReference>
<reference evidence="2" key="1">
    <citation type="journal article" date="2020" name="Cell">
        <title>Large-Scale Comparative Analyses of Tick Genomes Elucidate Their Genetic Diversity and Vector Capacities.</title>
        <authorList>
            <consortium name="Tick Genome and Microbiome Consortium (TIGMIC)"/>
            <person name="Jia N."/>
            <person name="Wang J."/>
            <person name="Shi W."/>
            <person name="Du L."/>
            <person name="Sun Y."/>
            <person name="Zhan W."/>
            <person name="Jiang J.F."/>
            <person name="Wang Q."/>
            <person name="Zhang B."/>
            <person name="Ji P."/>
            <person name="Bell-Sakyi L."/>
            <person name="Cui X.M."/>
            <person name="Yuan T.T."/>
            <person name="Jiang B.G."/>
            <person name="Yang W.F."/>
            <person name="Lam T.T."/>
            <person name="Chang Q.C."/>
            <person name="Ding S.J."/>
            <person name="Wang X.J."/>
            <person name="Zhu J.G."/>
            <person name="Ruan X.D."/>
            <person name="Zhao L."/>
            <person name="Wei J.T."/>
            <person name="Ye R.Z."/>
            <person name="Que T.C."/>
            <person name="Du C.H."/>
            <person name="Zhou Y.H."/>
            <person name="Cheng J.X."/>
            <person name="Dai P.F."/>
            <person name="Guo W.B."/>
            <person name="Han X.H."/>
            <person name="Huang E.J."/>
            <person name="Li L.F."/>
            <person name="Wei W."/>
            <person name="Gao Y.C."/>
            <person name="Liu J.Z."/>
            <person name="Shao H.Z."/>
            <person name="Wang X."/>
            <person name="Wang C.C."/>
            <person name="Yang T.C."/>
            <person name="Huo Q.B."/>
            <person name="Li W."/>
            <person name="Chen H.Y."/>
            <person name="Chen S.E."/>
            <person name="Zhou L.G."/>
            <person name="Ni X.B."/>
            <person name="Tian J.H."/>
            <person name="Sheng Y."/>
            <person name="Liu T."/>
            <person name="Pan Y.S."/>
            <person name="Xia L.Y."/>
            <person name="Li J."/>
            <person name="Zhao F."/>
            <person name="Cao W.C."/>
        </authorList>
    </citation>
    <scope>NUCLEOTIDE SEQUENCE</scope>
    <source>
        <strain evidence="2">Rmic-2018</strain>
    </source>
</reference>
<organism evidence="2 3">
    <name type="scientific">Rhipicephalus microplus</name>
    <name type="common">Cattle tick</name>
    <name type="synonym">Boophilus microplus</name>
    <dbReference type="NCBI Taxonomy" id="6941"/>
    <lineage>
        <taxon>Eukaryota</taxon>
        <taxon>Metazoa</taxon>
        <taxon>Ecdysozoa</taxon>
        <taxon>Arthropoda</taxon>
        <taxon>Chelicerata</taxon>
        <taxon>Arachnida</taxon>
        <taxon>Acari</taxon>
        <taxon>Parasitiformes</taxon>
        <taxon>Ixodida</taxon>
        <taxon>Ixodoidea</taxon>
        <taxon>Ixodidae</taxon>
        <taxon>Rhipicephalinae</taxon>
        <taxon>Rhipicephalus</taxon>
        <taxon>Boophilus</taxon>
    </lineage>
</organism>
<accession>A0A9J6DB26</accession>
<keyword evidence="3" id="KW-1185">Reference proteome</keyword>
<dbReference type="SUPFAM" id="SSF51905">
    <property type="entry name" value="FAD/NAD(P)-binding domain"/>
    <property type="match status" value="1"/>
</dbReference>
<reference evidence="2" key="2">
    <citation type="submission" date="2021-09" db="EMBL/GenBank/DDBJ databases">
        <authorList>
            <person name="Jia N."/>
            <person name="Wang J."/>
            <person name="Shi W."/>
            <person name="Du L."/>
            <person name="Sun Y."/>
            <person name="Zhan W."/>
            <person name="Jiang J."/>
            <person name="Wang Q."/>
            <person name="Zhang B."/>
            <person name="Ji P."/>
            <person name="Sakyi L.B."/>
            <person name="Cui X."/>
            <person name="Yuan T."/>
            <person name="Jiang B."/>
            <person name="Yang W."/>
            <person name="Lam T.T.-Y."/>
            <person name="Chang Q."/>
            <person name="Ding S."/>
            <person name="Wang X."/>
            <person name="Zhu J."/>
            <person name="Ruan X."/>
            <person name="Zhao L."/>
            <person name="Wei J."/>
            <person name="Que T."/>
            <person name="Du C."/>
            <person name="Cheng J."/>
            <person name="Dai P."/>
            <person name="Han X."/>
            <person name="Huang E."/>
            <person name="Gao Y."/>
            <person name="Liu J."/>
            <person name="Shao H."/>
            <person name="Ye R."/>
            <person name="Li L."/>
            <person name="Wei W."/>
            <person name="Wang X."/>
            <person name="Wang C."/>
            <person name="Huo Q."/>
            <person name="Li W."/>
            <person name="Guo W."/>
            <person name="Chen H."/>
            <person name="Chen S."/>
            <person name="Zhou L."/>
            <person name="Zhou L."/>
            <person name="Ni X."/>
            <person name="Tian J."/>
            <person name="Zhou Y."/>
            <person name="Sheng Y."/>
            <person name="Liu T."/>
            <person name="Pan Y."/>
            <person name="Xia L."/>
            <person name="Li J."/>
            <person name="Zhao F."/>
            <person name="Cao W."/>
        </authorList>
    </citation>
    <scope>NUCLEOTIDE SEQUENCE</scope>
    <source>
        <strain evidence="2">Rmic-2018</strain>
        <tissue evidence="2">Larvae</tissue>
    </source>
</reference>
<proteinExistence type="predicted"/>
<dbReference type="EMBL" id="JABSTU010000010">
    <property type="protein sequence ID" value="KAH8019122.1"/>
    <property type="molecule type" value="Genomic_DNA"/>
</dbReference>
<dbReference type="VEuPathDB" id="VectorBase:LOC119177030"/>
<dbReference type="Gene3D" id="3.50.50.60">
    <property type="entry name" value="FAD/NAD(P)-binding domain"/>
    <property type="match status" value="1"/>
</dbReference>
<evidence type="ECO:0000313" key="3">
    <source>
        <dbReference type="Proteomes" id="UP000821866"/>
    </source>
</evidence>
<feature type="domain" description="FAD dependent oxidoreductase" evidence="1">
    <location>
        <begin position="56"/>
        <end position="88"/>
    </location>
</feature>
<evidence type="ECO:0000259" key="1">
    <source>
        <dbReference type="Pfam" id="PF01266"/>
    </source>
</evidence>
<dbReference type="InterPro" id="IPR006076">
    <property type="entry name" value="FAD-dep_OxRdtase"/>
</dbReference>
<protein>
    <recommendedName>
        <fullName evidence="1">FAD dependent oxidoreductase domain-containing protein</fullName>
    </recommendedName>
</protein>
<dbReference type="AlphaFoldDB" id="A0A9J6DB26"/>
<gene>
    <name evidence="2" type="ORF">HPB51_016760</name>
</gene>